<evidence type="ECO:0000313" key="3">
    <source>
        <dbReference type="Proteomes" id="UP000265618"/>
    </source>
</evidence>
<dbReference type="Proteomes" id="UP000265618">
    <property type="component" value="Unassembled WGS sequence"/>
</dbReference>
<comment type="caution">
    <text evidence="2">The sequence shown here is derived from an EMBL/GenBank/DDBJ whole genome shotgun (WGS) entry which is preliminary data.</text>
</comment>
<keyword evidence="3" id="KW-1185">Reference proteome</keyword>
<dbReference type="AlphaFoldDB" id="A0A9K3CMA8"/>
<feature type="transmembrane region" description="Helical" evidence="1">
    <location>
        <begin position="299"/>
        <end position="320"/>
    </location>
</feature>
<keyword evidence="1" id="KW-0812">Transmembrane</keyword>
<keyword evidence="1" id="KW-1133">Transmembrane helix</keyword>
<keyword evidence="1" id="KW-0472">Membrane</keyword>
<accession>A0A9K3CMA8</accession>
<proteinExistence type="predicted"/>
<protein>
    <submittedName>
        <fullName evidence="2">Uncharacterized protein</fullName>
    </submittedName>
</protein>
<reference evidence="2 3" key="1">
    <citation type="journal article" date="2018" name="PLoS ONE">
        <title>The draft genome of Kipferlia bialata reveals reductive genome evolution in fornicate parasites.</title>
        <authorList>
            <person name="Tanifuji G."/>
            <person name="Takabayashi S."/>
            <person name="Kume K."/>
            <person name="Takagi M."/>
            <person name="Nakayama T."/>
            <person name="Kamikawa R."/>
            <person name="Inagaki Y."/>
            <person name="Hashimoto T."/>
        </authorList>
    </citation>
    <scope>NUCLEOTIDE SEQUENCE [LARGE SCALE GENOMIC DNA]</scope>
    <source>
        <strain evidence="2">NY0173</strain>
    </source>
</reference>
<gene>
    <name evidence="2" type="ORF">KIPB_000284</name>
</gene>
<sequence>MQFSLTMAPSTDYPEFGLYAGAVRTHVYPGAFNQFLKTVGEDGSVVPLIKGDSVQIGIGSVSVGFMDNLAYPTSAIDEDDLETGLSDLQDYKDWLGIADTTVLDPFTPITFDAETGEQDEATKAAVWDATRALHYSVGPLPVSKPPNPDADDWYKNLSVMCMTEYDDTEGTGLYYGGACEPLMNGIGFTPAAGMELDTNYSMYQPEAVLCGEQEFHVDSQMMVVPSWCTDTASSEGQFGACNSDRLFYSTAYASIYGGPTVCAPEAVEDLTVLISHSVSDQVYSVTFNNVSPWAMMTDVVVLFMSVLGVQAVTEAVLTLLQRRYRRRQARKRGSRSKDDTEIESLSLEGATPNDILVPAPNGGVIVMEQCP</sequence>
<dbReference type="EMBL" id="BDIP01000029">
    <property type="protein sequence ID" value="GIQ79614.1"/>
    <property type="molecule type" value="Genomic_DNA"/>
</dbReference>
<evidence type="ECO:0000256" key="1">
    <source>
        <dbReference type="SAM" id="Phobius"/>
    </source>
</evidence>
<organism evidence="2 3">
    <name type="scientific">Kipferlia bialata</name>
    <dbReference type="NCBI Taxonomy" id="797122"/>
    <lineage>
        <taxon>Eukaryota</taxon>
        <taxon>Metamonada</taxon>
        <taxon>Carpediemonas-like organisms</taxon>
        <taxon>Kipferlia</taxon>
    </lineage>
</organism>
<evidence type="ECO:0000313" key="2">
    <source>
        <dbReference type="EMBL" id="GIQ79614.1"/>
    </source>
</evidence>
<name>A0A9K3CMA8_9EUKA</name>